<comment type="caution">
    <text evidence="3">The sequence shown here is derived from an EMBL/GenBank/DDBJ whole genome shotgun (WGS) entry which is preliminary data.</text>
</comment>
<dbReference type="Proteomes" id="UP000299102">
    <property type="component" value="Unassembled WGS sequence"/>
</dbReference>
<feature type="region of interest" description="Disordered" evidence="1">
    <location>
        <begin position="128"/>
        <end position="148"/>
    </location>
</feature>
<proteinExistence type="predicted"/>
<evidence type="ECO:0000256" key="2">
    <source>
        <dbReference type="SAM" id="Phobius"/>
    </source>
</evidence>
<feature type="compositionally biased region" description="Basic and acidic residues" evidence="1">
    <location>
        <begin position="133"/>
        <end position="148"/>
    </location>
</feature>
<keyword evidence="2" id="KW-1133">Transmembrane helix</keyword>
<dbReference type="EMBL" id="BGZK01001048">
    <property type="protein sequence ID" value="GBP69645.1"/>
    <property type="molecule type" value="Genomic_DNA"/>
</dbReference>
<sequence length="148" mass="16515">MSVWHPRRYRLLWCVCGTGGALLLHRALCMKRNDRPYVGRLLYCCGTTAVRHKTSELKEPYKLGVALLRAPAHSGFSQPIPKARQQRRTPWSSALIVDVYWSVIVIIGGGAGGGAAAARALLLIGGRRPGRTPTRERDQSEREYYADR</sequence>
<organism evidence="3 4">
    <name type="scientific">Eumeta variegata</name>
    <name type="common">Bagworm moth</name>
    <name type="synonym">Eumeta japonica</name>
    <dbReference type="NCBI Taxonomy" id="151549"/>
    <lineage>
        <taxon>Eukaryota</taxon>
        <taxon>Metazoa</taxon>
        <taxon>Ecdysozoa</taxon>
        <taxon>Arthropoda</taxon>
        <taxon>Hexapoda</taxon>
        <taxon>Insecta</taxon>
        <taxon>Pterygota</taxon>
        <taxon>Neoptera</taxon>
        <taxon>Endopterygota</taxon>
        <taxon>Lepidoptera</taxon>
        <taxon>Glossata</taxon>
        <taxon>Ditrysia</taxon>
        <taxon>Tineoidea</taxon>
        <taxon>Psychidae</taxon>
        <taxon>Oiketicinae</taxon>
        <taxon>Eumeta</taxon>
    </lineage>
</organism>
<keyword evidence="4" id="KW-1185">Reference proteome</keyword>
<reference evidence="3 4" key="1">
    <citation type="journal article" date="2019" name="Commun. Biol.">
        <title>The bagworm genome reveals a unique fibroin gene that provides high tensile strength.</title>
        <authorList>
            <person name="Kono N."/>
            <person name="Nakamura H."/>
            <person name="Ohtoshi R."/>
            <person name="Tomita M."/>
            <person name="Numata K."/>
            <person name="Arakawa K."/>
        </authorList>
    </citation>
    <scope>NUCLEOTIDE SEQUENCE [LARGE SCALE GENOMIC DNA]</scope>
</reference>
<evidence type="ECO:0000313" key="4">
    <source>
        <dbReference type="Proteomes" id="UP000299102"/>
    </source>
</evidence>
<feature type="transmembrane region" description="Helical" evidence="2">
    <location>
        <begin position="99"/>
        <end position="122"/>
    </location>
</feature>
<name>A0A4C1Y5H4_EUMVA</name>
<evidence type="ECO:0000256" key="1">
    <source>
        <dbReference type="SAM" id="MobiDB-lite"/>
    </source>
</evidence>
<keyword evidence="2" id="KW-0812">Transmembrane</keyword>
<dbReference type="AlphaFoldDB" id="A0A4C1Y5H4"/>
<gene>
    <name evidence="3" type="ORF">EVAR_49897_1</name>
</gene>
<keyword evidence="2" id="KW-0472">Membrane</keyword>
<accession>A0A4C1Y5H4</accession>
<protein>
    <submittedName>
        <fullName evidence="3">Uncharacterized protein</fullName>
    </submittedName>
</protein>
<evidence type="ECO:0000313" key="3">
    <source>
        <dbReference type="EMBL" id="GBP69645.1"/>
    </source>
</evidence>